<dbReference type="PRINTS" id="PR00455">
    <property type="entry name" value="HTHTETR"/>
</dbReference>
<dbReference type="Gene3D" id="1.10.357.10">
    <property type="entry name" value="Tetracycline Repressor, domain 2"/>
    <property type="match status" value="1"/>
</dbReference>
<dbReference type="RefSeq" id="WP_090477375.1">
    <property type="nucleotide sequence ID" value="NZ_LT629710.1"/>
</dbReference>
<keyword evidence="1" id="KW-0805">Transcription regulation</keyword>
<evidence type="ECO:0000256" key="2">
    <source>
        <dbReference type="ARBA" id="ARBA00023125"/>
    </source>
</evidence>
<gene>
    <name evidence="6" type="ORF">SAMN04515671_3157</name>
</gene>
<dbReference type="STRING" id="1090615.SAMN04515671_3157"/>
<dbReference type="Proteomes" id="UP000198741">
    <property type="component" value="Chromosome I"/>
</dbReference>
<dbReference type="AlphaFoldDB" id="A0A1H0QM32"/>
<protein>
    <submittedName>
        <fullName evidence="6">DNA-binding transcriptional regulator, AcrR family</fullName>
    </submittedName>
</protein>
<evidence type="ECO:0000313" key="6">
    <source>
        <dbReference type="EMBL" id="SDP18332.1"/>
    </source>
</evidence>
<evidence type="ECO:0000256" key="1">
    <source>
        <dbReference type="ARBA" id="ARBA00023015"/>
    </source>
</evidence>
<dbReference type="EMBL" id="LT629710">
    <property type="protein sequence ID" value="SDP18332.1"/>
    <property type="molecule type" value="Genomic_DNA"/>
</dbReference>
<name>A0A1H0QM32_9ACTN</name>
<keyword evidence="7" id="KW-1185">Reference proteome</keyword>
<dbReference type="InterPro" id="IPR001647">
    <property type="entry name" value="HTH_TetR"/>
</dbReference>
<keyword evidence="2 4" id="KW-0238">DNA-binding</keyword>
<keyword evidence="3" id="KW-0804">Transcription</keyword>
<dbReference type="OrthoDB" id="9795011at2"/>
<feature type="DNA-binding region" description="H-T-H motif" evidence="4">
    <location>
        <begin position="39"/>
        <end position="58"/>
    </location>
</feature>
<dbReference type="PANTHER" id="PTHR30055">
    <property type="entry name" value="HTH-TYPE TRANSCRIPTIONAL REGULATOR RUTR"/>
    <property type="match status" value="1"/>
</dbReference>
<dbReference type="InterPro" id="IPR009057">
    <property type="entry name" value="Homeodomain-like_sf"/>
</dbReference>
<dbReference type="InterPro" id="IPR036271">
    <property type="entry name" value="Tet_transcr_reg_TetR-rel_C_sf"/>
</dbReference>
<reference evidence="6 7" key="1">
    <citation type="submission" date="2016-10" db="EMBL/GenBank/DDBJ databases">
        <authorList>
            <person name="de Groot N.N."/>
        </authorList>
    </citation>
    <scope>NUCLEOTIDE SEQUENCE [LARGE SCALE GENOMIC DNA]</scope>
    <source>
        <strain evidence="7">P4-7,KCTC 19426,CECT 7604</strain>
    </source>
</reference>
<dbReference type="GO" id="GO:0000976">
    <property type="term" value="F:transcription cis-regulatory region binding"/>
    <property type="evidence" value="ECO:0007669"/>
    <property type="project" value="TreeGrafter"/>
</dbReference>
<dbReference type="Pfam" id="PF00440">
    <property type="entry name" value="TetR_N"/>
    <property type="match status" value="1"/>
</dbReference>
<evidence type="ECO:0000256" key="3">
    <source>
        <dbReference type="ARBA" id="ARBA00023163"/>
    </source>
</evidence>
<dbReference type="InterPro" id="IPR049445">
    <property type="entry name" value="TetR_SbtR-like_C"/>
</dbReference>
<accession>A0A1H0QM32</accession>
<organism evidence="6 7">
    <name type="scientific">Nakamurella panacisegetis</name>
    <dbReference type="NCBI Taxonomy" id="1090615"/>
    <lineage>
        <taxon>Bacteria</taxon>
        <taxon>Bacillati</taxon>
        <taxon>Actinomycetota</taxon>
        <taxon>Actinomycetes</taxon>
        <taxon>Nakamurellales</taxon>
        <taxon>Nakamurellaceae</taxon>
        <taxon>Nakamurella</taxon>
    </lineage>
</organism>
<evidence type="ECO:0000256" key="4">
    <source>
        <dbReference type="PROSITE-ProRule" id="PRU00335"/>
    </source>
</evidence>
<proteinExistence type="predicted"/>
<dbReference type="Pfam" id="PF21597">
    <property type="entry name" value="TetR_C_43"/>
    <property type="match status" value="1"/>
</dbReference>
<dbReference type="PANTHER" id="PTHR30055:SF234">
    <property type="entry name" value="HTH-TYPE TRANSCRIPTIONAL REGULATOR BETI"/>
    <property type="match status" value="1"/>
</dbReference>
<sequence length="199" mass="21397">MDLPIPRSAREQRSDAALNRDALVQAAIAAVHREGLRVRMSTISEDAGVGIGTLYRHFATREDLLNYLTHRSFEMVLANATAAENLGSTGSDALRQFIEAAIALRDQLVLPLHGGPPVTDEATIAVRDQVHRTVQCLIDRGRRDGTIKADVSPRDIVALGAMLAQPRSHGPGWDATCKRILSTYLHGLASDGAAEGSVT</sequence>
<dbReference type="SUPFAM" id="SSF48498">
    <property type="entry name" value="Tetracyclin repressor-like, C-terminal domain"/>
    <property type="match status" value="1"/>
</dbReference>
<evidence type="ECO:0000313" key="7">
    <source>
        <dbReference type="Proteomes" id="UP000198741"/>
    </source>
</evidence>
<evidence type="ECO:0000259" key="5">
    <source>
        <dbReference type="PROSITE" id="PS50977"/>
    </source>
</evidence>
<dbReference type="InterPro" id="IPR050109">
    <property type="entry name" value="HTH-type_TetR-like_transc_reg"/>
</dbReference>
<dbReference type="GO" id="GO:0003700">
    <property type="term" value="F:DNA-binding transcription factor activity"/>
    <property type="evidence" value="ECO:0007669"/>
    <property type="project" value="TreeGrafter"/>
</dbReference>
<dbReference type="SUPFAM" id="SSF46689">
    <property type="entry name" value="Homeodomain-like"/>
    <property type="match status" value="1"/>
</dbReference>
<feature type="domain" description="HTH tetR-type" evidence="5">
    <location>
        <begin position="17"/>
        <end position="76"/>
    </location>
</feature>
<dbReference type="PROSITE" id="PS50977">
    <property type="entry name" value="HTH_TETR_2"/>
    <property type="match status" value="1"/>
</dbReference>